<dbReference type="OrthoDB" id="108555at2"/>
<proteinExistence type="predicted"/>
<sequence>MNNNELNNFYREFSLRTDGYIEAGDIDNLKSTDQLCDQYILEYPQIAYGFWYCKANVASALLQLEDLKADLQNTDSKVKQAPTIQIDPSWKPLIYLRRAIQHDSFRKCPSRFKAMILTNTGNALCDARRFIEAIEYYDRATAYIPLFSVALYSRGKTFYQLANWMALNPEIKVDPTAIYFLYVEAKNNFDQAFQKGAIWETHPDNIEAMCKEYYEHLLPHIHQTQALGKIKGYKFHSDDFFKGSAKKIAYKKWSLNEHLYLDQISLISTYDIGGYDYLPLPPHIYRKGEQLPEFFNWFRLLKQEYIAARYLLFQAIELKDKKHFADENIDLFSSNEAELTFSDNTEKLYKSNFAFNLETALMKSSFSKAYGIFDKIAEFIFAFWQLEVKKKNGEINKDPVISISNVWYNNLEIRRGLNTNLVNENNWFLKGLYHLSYDIVGKEIPQKYILPEFKQLHEIRNKLEHSGVMITENEHAISSRRLMTISREEFIKHNISLLRLVRNALFYLSMAVGLDQYNFKNKK</sequence>
<evidence type="ECO:0000259" key="1">
    <source>
        <dbReference type="Pfam" id="PF18733"/>
    </source>
</evidence>
<evidence type="ECO:0000313" key="2">
    <source>
        <dbReference type="EMBL" id="EUK18389.1"/>
    </source>
</evidence>
<name>W7E0B7_9PROT</name>
<organism evidence="2 3">
    <name type="scientific">Commensalibacter papalotli</name>
    <name type="common">ex Servin-Garciduenas et al. 2014</name>
    <dbReference type="NCBI Taxonomy" id="1208583"/>
    <lineage>
        <taxon>Bacteria</taxon>
        <taxon>Pseudomonadati</taxon>
        <taxon>Pseudomonadota</taxon>
        <taxon>Alphaproteobacteria</taxon>
        <taxon>Acetobacterales</taxon>
        <taxon>Acetobacteraceae</taxon>
    </lineage>
</organism>
<comment type="caution">
    <text evidence="2">The sequence shown here is derived from an EMBL/GenBank/DDBJ whole genome shotgun (WGS) entry which is preliminary data.</text>
</comment>
<dbReference type="STRING" id="1208583.COMX_01535"/>
<reference evidence="2 3" key="1">
    <citation type="journal article" date="2014" name="Genome Announc.">
        <title>Draft Genome Sequence of Commensalibacter papalotli MX01, a Symbiont Identified from the Guts of Overwintering Monarch Butterflies.</title>
        <authorList>
            <person name="Servin-Garciduenas L.E."/>
            <person name="Sanchez-Quinto A."/>
            <person name="Martinez-Romero E."/>
        </authorList>
    </citation>
    <scope>NUCLEOTIDE SEQUENCE [LARGE SCALE GENOMIC DNA]</scope>
    <source>
        <strain evidence="3">MX-MONARCH01</strain>
    </source>
</reference>
<dbReference type="Gene3D" id="1.25.40.10">
    <property type="entry name" value="Tetratricopeptide repeat domain"/>
    <property type="match status" value="1"/>
</dbReference>
<accession>W7E0B7</accession>
<dbReference type="RefSeq" id="WP_034336250.1">
    <property type="nucleotide sequence ID" value="NZ_ATSX01000001.1"/>
</dbReference>
<dbReference type="InterPro" id="IPR040826">
    <property type="entry name" value="HEPN_LA2681"/>
</dbReference>
<gene>
    <name evidence="2" type="ORF">COMX_01535</name>
</gene>
<dbReference type="SUPFAM" id="SSF48452">
    <property type="entry name" value="TPR-like"/>
    <property type="match status" value="1"/>
</dbReference>
<keyword evidence="3" id="KW-1185">Reference proteome</keyword>
<evidence type="ECO:0000313" key="3">
    <source>
        <dbReference type="Proteomes" id="UP000019250"/>
    </source>
</evidence>
<feature type="domain" description="LA2681-like HEPN" evidence="1">
    <location>
        <begin position="287"/>
        <end position="513"/>
    </location>
</feature>
<dbReference type="eggNOG" id="COG0305">
    <property type="taxonomic scope" value="Bacteria"/>
</dbReference>
<dbReference type="Pfam" id="PF18733">
    <property type="entry name" value="HEPN_LA2681"/>
    <property type="match status" value="1"/>
</dbReference>
<protein>
    <recommendedName>
        <fullName evidence="1">LA2681-like HEPN domain-containing protein</fullName>
    </recommendedName>
</protein>
<dbReference type="EMBL" id="ATSX01000001">
    <property type="protein sequence ID" value="EUK18389.1"/>
    <property type="molecule type" value="Genomic_DNA"/>
</dbReference>
<dbReference type="AlphaFoldDB" id="W7E0B7"/>
<dbReference type="Proteomes" id="UP000019250">
    <property type="component" value="Unassembled WGS sequence"/>
</dbReference>
<dbReference type="InterPro" id="IPR011990">
    <property type="entry name" value="TPR-like_helical_dom_sf"/>
</dbReference>